<protein>
    <recommendedName>
        <fullName evidence="1">YjiS-like domain-containing protein</fullName>
    </recommendedName>
</protein>
<evidence type="ECO:0000313" key="3">
    <source>
        <dbReference type="Proteomes" id="UP001205906"/>
    </source>
</evidence>
<evidence type="ECO:0000313" key="2">
    <source>
        <dbReference type="EMBL" id="MCO6052115.1"/>
    </source>
</evidence>
<evidence type="ECO:0000259" key="1">
    <source>
        <dbReference type="Pfam" id="PF06568"/>
    </source>
</evidence>
<dbReference type="InterPro" id="IPR009506">
    <property type="entry name" value="YjiS-like"/>
</dbReference>
<dbReference type="RefSeq" id="WP_252822440.1">
    <property type="nucleotide sequence ID" value="NZ_JAMXQS010000010.1"/>
</dbReference>
<reference evidence="2 3" key="1">
    <citation type="submission" date="2022-06" db="EMBL/GenBank/DDBJ databases">
        <title>Mesorhizobium sp. strain RP14 Genome sequencing and assembly.</title>
        <authorList>
            <person name="Kim I."/>
        </authorList>
    </citation>
    <scope>NUCLEOTIDE SEQUENCE [LARGE SCALE GENOMIC DNA]</scope>
    <source>
        <strain evidence="3">RP14(2022)</strain>
    </source>
</reference>
<dbReference type="EMBL" id="JAMXQS010000010">
    <property type="protein sequence ID" value="MCO6052115.1"/>
    <property type="molecule type" value="Genomic_DNA"/>
</dbReference>
<accession>A0ABT1CD75</accession>
<proteinExistence type="predicted"/>
<comment type="caution">
    <text evidence="2">The sequence shown here is derived from an EMBL/GenBank/DDBJ whole genome shotgun (WGS) entry which is preliminary data.</text>
</comment>
<keyword evidence="3" id="KW-1185">Reference proteome</keyword>
<name>A0ABT1CD75_9HYPH</name>
<organism evidence="2 3">
    <name type="scientific">Mesorhizobium liriopis</name>
    <dbReference type="NCBI Taxonomy" id="2953882"/>
    <lineage>
        <taxon>Bacteria</taxon>
        <taxon>Pseudomonadati</taxon>
        <taxon>Pseudomonadota</taxon>
        <taxon>Alphaproteobacteria</taxon>
        <taxon>Hyphomicrobiales</taxon>
        <taxon>Phyllobacteriaceae</taxon>
        <taxon>Mesorhizobium</taxon>
    </lineage>
</organism>
<dbReference type="Proteomes" id="UP001205906">
    <property type="component" value="Unassembled WGS sequence"/>
</dbReference>
<dbReference type="Pfam" id="PF06568">
    <property type="entry name" value="YjiS-like"/>
    <property type="match status" value="1"/>
</dbReference>
<sequence>MTEFFSRPRYKHEQRYRTALDMLVAMSNRDRADIGIKPADFPRIAREMAERQHA</sequence>
<gene>
    <name evidence="2" type="ORF">NGM99_20210</name>
</gene>
<feature type="domain" description="YjiS-like" evidence="1">
    <location>
        <begin position="10"/>
        <end position="40"/>
    </location>
</feature>